<protein>
    <submittedName>
        <fullName evidence="2">Radical SAM-linked protein</fullName>
    </submittedName>
</protein>
<accession>A0A1M6MFP9</accession>
<keyword evidence="3" id="KW-1185">Reference proteome</keyword>
<dbReference type="InterPro" id="IPR018768">
    <property type="entry name" value="DUF2344"/>
</dbReference>
<dbReference type="STRING" id="1121301.SAMN02745912_01224"/>
<dbReference type="AlphaFoldDB" id="A0A1M6MFP9"/>
<proteinExistence type="predicted"/>
<reference evidence="3" key="1">
    <citation type="submission" date="2016-11" db="EMBL/GenBank/DDBJ databases">
        <authorList>
            <person name="Varghese N."/>
            <person name="Submissions S."/>
        </authorList>
    </citation>
    <scope>NUCLEOTIDE SEQUENCE [LARGE SCALE GENOMIC DNA]</scope>
    <source>
        <strain evidence="3">DSM 15212 / CIP 107654 / DViRD3</strain>
    </source>
</reference>
<evidence type="ECO:0000259" key="1">
    <source>
        <dbReference type="Pfam" id="PF10105"/>
    </source>
</evidence>
<name>A0A1M6MFP9_PARC5</name>
<dbReference type="NCBIfam" id="TIGR03936">
    <property type="entry name" value="sam_1_link_chp"/>
    <property type="match status" value="1"/>
</dbReference>
<organism evidence="2 3">
    <name type="scientific">Paramaledivibacter caminithermalis (strain DSM 15212 / CIP 107654 / DViRD3)</name>
    <name type="common">Clostridium caminithermale</name>
    <dbReference type="NCBI Taxonomy" id="1121301"/>
    <lineage>
        <taxon>Bacteria</taxon>
        <taxon>Bacillati</taxon>
        <taxon>Bacillota</taxon>
        <taxon>Clostridia</taxon>
        <taxon>Peptostreptococcales</taxon>
        <taxon>Caminicellaceae</taxon>
        <taxon>Paramaledivibacter</taxon>
    </lineage>
</organism>
<sequence length="235" mass="27109">MYKILAKFIKKDRMKFISHLELINIIERALRRANIPLKFSQGFNPHPKISFAAPLAVGVSSEGEYLTVEVIEKIEIDNFKERLNKELPKGIKFIKCKYIDSKSKSLMSLVEDATYIIKCITQDSYNINEVDEILKKFLNNEEILYKKVGKRKGEKIINIRNNIRNMMVLSVIENEVIFKVTVATGSKGNLKPEIIIEKLMDLEGISIDLEKLRVHRLEIFSSMGNKNLVPIDRII</sequence>
<evidence type="ECO:0000313" key="3">
    <source>
        <dbReference type="Proteomes" id="UP000184465"/>
    </source>
</evidence>
<dbReference type="Pfam" id="PF10105">
    <property type="entry name" value="DUF2344"/>
    <property type="match status" value="1"/>
</dbReference>
<dbReference type="EMBL" id="FRAG01000010">
    <property type="protein sequence ID" value="SHJ82309.1"/>
    <property type="molecule type" value="Genomic_DNA"/>
</dbReference>
<feature type="domain" description="DUF2344" evidence="1">
    <location>
        <begin position="3"/>
        <end position="192"/>
    </location>
</feature>
<dbReference type="OrthoDB" id="9780488at2"/>
<evidence type="ECO:0000313" key="2">
    <source>
        <dbReference type="EMBL" id="SHJ82309.1"/>
    </source>
</evidence>
<dbReference type="RefSeq" id="WP_073147981.1">
    <property type="nucleotide sequence ID" value="NZ_FRAG01000010.1"/>
</dbReference>
<dbReference type="Proteomes" id="UP000184465">
    <property type="component" value="Unassembled WGS sequence"/>
</dbReference>
<gene>
    <name evidence="2" type="ORF">SAMN02745912_01224</name>
</gene>